<accession>A0A813NXP5</accession>
<organism evidence="2 3">
    <name type="scientific">Adineta steineri</name>
    <dbReference type="NCBI Taxonomy" id="433720"/>
    <lineage>
        <taxon>Eukaryota</taxon>
        <taxon>Metazoa</taxon>
        <taxon>Spiralia</taxon>
        <taxon>Gnathifera</taxon>
        <taxon>Rotifera</taxon>
        <taxon>Eurotatoria</taxon>
        <taxon>Bdelloidea</taxon>
        <taxon>Adinetida</taxon>
        <taxon>Adinetidae</taxon>
        <taxon>Adineta</taxon>
    </lineage>
</organism>
<name>A0A813NXP5_9BILA</name>
<feature type="transmembrane region" description="Helical" evidence="1">
    <location>
        <begin position="7"/>
        <end position="28"/>
    </location>
</feature>
<keyword evidence="1" id="KW-1133">Transmembrane helix</keyword>
<dbReference type="Gene3D" id="1.20.140.150">
    <property type="match status" value="1"/>
</dbReference>
<dbReference type="OrthoDB" id="9994631at2759"/>
<dbReference type="EMBL" id="CAJNOM010000003">
    <property type="protein sequence ID" value="CAF0746057.1"/>
    <property type="molecule type" value="Genomic_DNA"/>
</dbReference>
<keyword evidence="1" id="KW-0812">Transmembrane</keyword>
<keyword evidence="1" id="KW-0472">Membrane</keyword>
<feature type="transmembrane region" description="Helical" evidence="1">
    <location>
        <begin position="133"/>
        <end position="155"/>
    </location>
</feature>
<dbReference type="Proteomes" id="UP000663832">
    <property type="component" value="Unassembled WGS sequence"/>
</dbReference>
<sequence>MQRFHRLGSVGLGLIIVAITLHLVAISLDHWKSIKCNNCTVGYYFKEWRSSITDRCYRVSMLNYLNYSTGPSDIIHDPFTVYICVPNQYLLPKIEDYTGECLGNNIIGPHNACTSKEYNHTLCQCDYPSSTKAILGLTIISSVTLGLMIIAAHFASYIEHDFILKWLIPYGFFSLVIAFVSMVTILFLTGTKEIEDVDYIVDWRLKAYAYNISSSSLNDTNIDNELNPDNFTTALGYSFVIEVFAAYFTLISAVIYALMFLAKKRPNA</sequence>
<feature type="transmembrane region" description="Helical" evidence="1">
    <location>
        <begin position="234"/>
        <end position="262"/>
    </location>
</feature>
<gene>
    <name evidence="2" type="ORF">QVE165_LOCUS1206</name>
</gene>
<reference evidence="2" key="1">
    <citation type="submission" date="2021-02" db="EMBL/GenBank/DDBJ databases">
        <authorList>
            <person name="Nowell W R."/>
        </authorList>
    </citation>
    <scope>NUCLEOTIDE SEQUENCE</scope>
</reference>
<evidence type="ECO:0000313" key="3">
    <source>
        <dbReference type="Proteomes" id="UP000663832"/>
    </source>
</evidence>
<proteinExistence type="predicted"/>
<protein>
    <submittedName>
        <fullName evidence="2">Uncharacterized protein</fullName>
    </submittedName>
</protein>
<feature type="transmembrane region" description="Helical" evidence="1">
    <location>
        <begin position="167"/>
        <end position="188"/>
    </location>
</feature>
<dbReference type="AlphaFoldDB" id="A0A813NXP5"/>
<comment type="caution">
    <text evidence="2">The sequence shown here is derived from an EMBL/GenBank/DDBJ whole genome shotgun (WGS) entry which is preliminary data.</text>
</comment>
<keyword evidence="3" id="KW-1185">Reference proteome</keyword>
<evidence type="ECO:0000256" key="1">
    <source>
        <dbReference type="SAM" id="Phobius"/>
    </source>
</evidence>
<evidence type="ECO:0000313" key="2">
    <source>
        <dbReference type="EMBL" id="CAF0746057.1"/>
    </source>
</evidence>